<reference evidence="1" key="1">
    <citation type="submission" date="2022-10" db="EMBL/GenBank/DDBJ databases">
        <title>The WGS of Solirubrobacter sp. CPCC 204708.</title>
        <authorList>
            <person name="Jiang Z."/>
        </authorList>
    </citation>
    <scope>NUCLEOTIDE SEQUENCE</scope>
    <source>
        <strain evidence="1">CPCC 204708</strain>
    </source>
</reference>
<dbReference type="Proteomes" id="UP001147700">
    <property type="component" value="Unassembled WGS sequence"/>
</dbReference>
<dbReference type="RefSeq" id="WP_202957544.1">
    <property type="nucleotide sequence ID" value="NZ_JAPCID010000040.1"/>
</dbReference>
<name>A0ABT4RPI2_9ACTN</name>
<proteinExistence type="predicted"/>
<sequence>MRKLEPGSAVAGYRIEAVERTDRDAIVLRAGEVLLHVSEDARYLDRARRLRSVEHPHLLRLRSALELDGRPVAVLQAPAGTRLDRASPPDPIAFVQQLAGAVEALEDAGADVPPITRERIWVDERGEALLDGLGAHSHGVSPAAELARLLEELAPRRSPPLELALTRARDGAYLSAGQFAADLARAAEPSHERRRWPFRGNLN</sequence>
<protein>
    <recommendedName>
        <fullName evidence="3">Serine/threonine protein kinase</fullName>
    </recommendedName>
</protein>
<evidence type="ECO:0000313" key="1">
    <source>
        <dbReference type="EMBL" id="MDA0140475.1"/>
    </source>
</evidence>
<keyword evidence="2" id="KW-1185">Reference proteome</keyword>
<gene>
    <name evidence="1" type="ORF">OJ962_23460</name>
</gene>
<dbReference type="EMBL" id="JAPCID010000040">
    <property type="protein sequence ID" value="MDA0140475.1"/>
    <property type="molecule type" value="Genomic_DNA"/>
</dbReference>
<comment type="caution">
    <text evidence="1">The sequence shown here is derived from an EMBL/GenBank/DDBJ whole genome shotgun (WGS) entry which is preliminary data.</text>
</comment>
<organism evidence="1 2">
    <name type="scientific">Solirubrobacter deserti</name>
    <dbReference type="NCBI Taxonomy" id="2282478"/>
    <lineage>
        <taxon>Bacteria</taxon>
        <taxon>Bacillati</taxon>
        <taxon>Actinomycetota</taxon>
        <taxon>Thermoleophilia</taxon>
        <taxon>Solirubrobacterales</taxon>
        <taxon>Solirubrobacteraceae</taxon>
        <taxon>Solirubrobacter</taxon>
    </lineage>
</organism>
<accession>A0ABT4RPI2</accession>
<evidence type="ECO:0000313" key="2">
    <source>
        <dbReference type="Proteomes" id="UP001147700"/>
    </source>
</evidence>
<evidence type="ECO:0008006" key="3">
    <source>
        <dbReference type="Google" id="ProtNLM"/>
    </source>
</evidence>